<proteinExistence type="inferred from homology"/>
<organism evidence="3 4">
    <name type="scientific">Thiobacter aerophilum</name>
    <dbReference type="NCBI Taxonomy" id="3121275"/>
    <lineage>
        <taxon>Bacteria</taxon>
        <taxon>Pseudomonadati</taxon>
        <taxon>Pseudomonadota</taxon>
        <taxon>Betaproteobacteria</taxon>
        <taxon>Burkholderiales</taxon>
        <taxon>Thiobacteraceae</taxon>
        <taxon>Thiobacter</taxon>
    </lineage>
</organism>
<name>A0ABV0EIL1_9BURK</name>
<dbReference type="Gene3D" id="3.40.1740.10">
    <property type="entry name" value="VC0467-like"/>
    <property type="match status" value="1"/>
</dbReference>
<comment type="similarity">
    <text evidence="1 2">Belongs to the UPF0301 (AlgH) family.</text>
</comment>
<dbReference type="HAMAP" id="MF_00758">
    <property type="entry name" value="UPF0301"/>
    <property type="match status" value="1"/>
</dbReference>
<evidence type="ECO:0000313" key="4">
    <source>
        <dbReference type="Proteomes" id="UP001482231"/>
    </source>
</evidence>
<sequence>MDRVNLTHHFLIAMPAMADPYFARSVTYVCNHSEHGALGIIINRPLDLTLGTLLDQLEIKLEVPELARRAIHFGGPVQTERGFVLHRPQGSWQSTLAVREDIALTTSRDVLEALAQGRGPEQFFITLGYAGWAAGQLEHELAQNAWLTVPATLDILFELPVEARFDAAMGLMGLNAANLSEDAGHA</sequence>
<dbReference type="SUPFAM" id="SSF143456">
    <property type="entry name" value="VC0467-like"/>
    <property type="match status" value="1"/>
</dbReference>
<dbReference type="PANTHER" id="PTHR30327">
    <property type="entry name" value="UNCHARACTERIZED PROTEIN YQGE"/>
    <property type="match status" value="1"/>
</dbReference>
<comment type="caution">
    <text evidence="3">The sequence shown here is derived from an EMBL/GenBank/DDBJ whole genome shotgun (WGS) entry which is preliminary data.</text>
</comment>
<dbReference type="Proteomes" id="UP001482231">
    <property type="component" value="Unassembled WGS sequence"/>
</dbReference>
<evidence type="ECO:0000313" key="3">
    <source>
        <dbReference type="EMBL" id="MEO1767242.1"/>
    </source>
</evidence>
<evidence type="ECO:0000256" key="1">
    <source>
        <dbReference type="ARBA" id="ARBA00009600"/>
    </source>
</evidence>
<reference evidence="3 4" key="1">
    <citation type="submission" date="2024-02" db="EMBL/GenBank/DDBJ databases">
        <title>New thermophilic sulfur-oxidizing bacteria from a hot springs of the Uzon caldera (Kamchatka, Russia).</title>
        <authorList>
            <person name="Dukat A.M."/>
            <person name="Elcheninov A.G."/>
            <person name="Frolov E.N."/>
        </authorList>
    </citation>
    <scope>NUCLEOTIDE SEQUENCE [LARGE SCALE GENOMIC DNA]</scope>
    <source>
        <strain evidence="3 4">AK1</strain>
    </source>
</reference>
<gene>
    <name evidence="3" type="ORF">V6E02_08465</name>
</gene>
<dbReference type="RefSeq" id="WP_347308481.1">
    <property type="nucleotide sequence ID" value="NZ_JBAJEX010000006.1"/>
</dbReference>
<dbReference type="EMBL" id="JBAJEX010000006">
    <property type="protein sequence ID" value="MEO1767242.1"/>
    <property type="molecule type" value="Genomic_DNA"/>
</dbReference>
<dbReference type="Pfam" id="PF02622">
    <property type="entry name" value="DUF179"/>
    <property type="match status" value="1"/>
</dbReference>
<evidence type="ECO:0000256" key="2">
    <source>
        <dbReference type="HAMAP-Rule" id="MF_00758"/>
    </source>
</evidence>
<accession>A0ABV0EIL1</accession>
<dbReference type="InterPro" id="IPR003774">
    <property type="entry name" value="AlgH-like"/>
</dbReference>
<keyword evidence="4" id="KW-1185">Reference proteome</keyword>
<dbReference type="NCBIfam" id="NF001266">
    <property type="entry name" value="PRK00228.1-1"/>
    <property type="match status" value="1"/>
</dbReference>
<protein>
    <recommendedName>
        <fullName evidence="2">UPF0301 protein V6E02_08465</fullName>
    </recommendedName>
</protein>
<dbReference type="PANTHER" id="PTHR30327:SF1">
    <property type="entry name" value="UPF0301 PROTEIN YQGE"/>
    <property type="match status" value="1"/>
</dbReference>